<dbReference type="PROSITE" id="PS51352">
    <property type="entry name" value="THIOREDOXIN_2"/>
    <property type="match status" value="1"/>
</dbReference>
<dbReference type="InterPro" id="IPR003782">
    <property type="entry name" value="SCO1/SenC"/>
</dbReference>
<dbReference type="Gene3D" id="3.40.30.10">
    <property type="entry name" value="Glutaredoxin"/>
    <property type="match status" value="1"/>
</dbReference>
<comment type="similarity">
    <text evidence="1">Belongs to the SCO1/2 family.</text>
</comment>
<dbReference type="PANTHER" id="PTHR12151:SF25">
    <property type="entry name" value="LINALOOL DEHYDRATASE_ISOMERASE DOMAIN-CONTAINING PROTEIN"/>
    <property type="match status" value="1"/>
</dbReference>
<dbReference type="CDD" id="cd02968">
    <property type="entry name" value="SCO"/>
    <property type="match status" value="1"/>
</dbReference>
<keyword evidence="3" id="KW-1133">Transmembrane helix</keyword>
<keyword evidence="2" id="KW-0186">Copper</keyword>
<comment type="caution">
    <text evidence="5">The sequence shown here is derived from an EMBL/GenBank/DDBJ whole genome shotgun (WGS) entry which is preliminary data.</text>
</comment>
<dbReference type="PANTHER" id="PTHR12151">
    <property type="entry name" value="ELECTRON TRANSPORT PROTIN SCO1/SENC FAMILY MEMBER"/>
    <property type="match status" value="1"/>
</dbReference>
<dbReference type="EMBL" id="BAABEZ010000001">
    <property type="protein sequence ID" value="GAA4449197.1"/>
    <property type="molecule type" value="Genomic_DNA"/>
</dbReference>
<dbReference type="Proteomes" id="UP001501410">
    <property type="component" value="Unassembled WGS sequence"/>
</dbReference>
<name>A0ABP8ME65_9BACT</name>
<dbReference type="Pfam" id="PF02630">
    <property type="entry name" value="SCO1-SenC"/>
    <property type="match status" value="1"/>
</dbReference>
<organism evidence="5 6">
    <name type="scientific">Rurimicrobium arvi</name>
    <dbReference type="NCBI Taxonomy" id="2049916"/>
    <lineage>
        <taxon>Bacteria</taxon>
        <taxon>Pseudomonadati</taxon>
        <taxon>Bacteroidota</taxon>
        <taxon>Chitinophagia</taxon>
        <taxon>Chitinophagales</taxon>
        <taxon>Chitinophagaceae</taxon>
        <taxon>Rurimicrobium</taxon>
    </lineage>
</organism>
<keyword evidence="6" id="KW-1185">Reference proteome</keyword>
<reference evidence="6" key="1">
    <citation type="journal article" date="2019" name="Int. J. Syst. Evol. Microbiol.">
        <title>The Global Catalogue of Microorganisms (GCM) 10K type strain sequencing project: providing services to taxonomists for standard genome sequencing and annotation.</title>
        <authorList>
            <consortium name="The Broad Institute Genomics Platform"/>
            <consortium name="The Broad Institute Genome Sequencing Center for Infectious Disease"/>
            <person name="Wu L."/>
            <person name="Ma J."/>
        </authorList>
    </citation>
    <scope>NUCLEOTIDE SEQUENCE [LARGE SCALE GENOMIC DNA]</scope>
    <source>
        <strain evidence="6">JCM 31921</strain>
    </source>
</reference>
<proteinExistence type="inferred from homology"/>
<evidence type="ECO:0000256" key="1">
    <source>
        <dbReference type="ARBA" id="ARBA00010996"/>
    </source>
</evidence>
<evidence type="ECO:0000259" key="4">
    <source>
        <dbReference type="PROSITE" id="PS51352"/>
    </source>
</evidence>
<evidence type="ECO:0000313" key="5">
    <source>
        <dbReference type="EMBL" id="GAA4449197.1"/>
    </source>
</evidence>
<accession>A0ABP8ME65</accession>
<evidence type="ECO:0000256" key="2">
    <source>
        <dbReference type="ARBA" id="ARBA00023008"/>
    </source>
</evidence>
<dbReference type="InterPro" id="IPR013766">
    <property type="entry name" value="Thioredoxin_domain"/>
</dbReference>
<evidence type="ECO:0000313" key="6">
    <source>
        <dbReference type="Proteomes" id="UP001501410"/>
    </source>
</evidence>
<dbReference type="SUPFAM" id="SSF52833">
    <property type="entry name" value="Thioredoxin-like"/>
    <property type="match status" value="1"/>
</dbReference>
<feature type="transmembrane region" description="Helical" evidence="3">
    <location>
        <begin position="7"/>
        <end position="26"/>
    </location>
</feature>
<dbReference type="InterPro" id="IPR036249">
    <property type="entry name" value="Thioredoxin-like_sf"/>
</dbReference>
<sequence length="211" mass="24243">MKNKKTIIFLVGFFIVLSAAFMTYYYSITKVKKPQLPYYGEGDHRVRGFSFTDQDGNVVTQKDVDGKVYVAEYFFATCQGICPKMNENLNTVYRQFKGDDRVMFLSHTVDPEEDSASALKEYAKRFEADSHQWKFLTGDKQQLYNQARYSYLISAEDDTTGLSIDKDFIHDNHFVLVDGTGHIRGMYDGLQAQEMIRLATDIKSLLGDNVR</sequence>
<evidence type="ECO:0000256" key="3">
    <source>
        <dbReference type="SAM" id="Phobius"/>
    </source>
</evidence>
<gene>
    <name evidence="5" type="ORF">GCM10023092_02900</name>
</gene>
<keyword evidence="3" id="KW-0812">Transmembrane</keyword>
<protein>
    <recommendedName>
        <fullName evidence="4">Thioredoxin domain-containing protein</fullName>
    </recommendedName>
</protein>
<feature type="domain" description="Thioredoxin" evidence="4">
    <location>
        <begin position="40"/>
        <end position="207"/>
    </location>
</feature>
<keyword evidence="3" id="KW-0472">Membrane</keyword>